<sequence length="211" mass="23703">MFIGMDVNKSFFGLKVLLALSFFILAGCASRSVDTDGKVSDEEKEFRWKFHRERLSQLQVWQMTGRLNLRVPGRSGTMSLDWRQQEDHYKLFLDGPFGAAIARVSGDSGGVTVTASNETRYGPSPEVLLYSLTGLQFPVSNLRYWVRGLPAPGSNALIQLNNLGYPEKIEQQGWTVAYQQYGLSKSLRLPAKLKVTHGDVTLSFMANSWQF</sequence>
<evidence type="ECO:0000256" key="3">
    <source>
        <dbReference type="ARBA" id="ARBA00011245"/>
    </source>
</evidence>
<name>A0A081K9N8_9GAMM</name>
<dbReference type="SUPFAM" id="SSF89392">
    <property type="entry name" value="Prokaryotic lipoproteins and lipoprotein localization factors"/>
    <property type="match status" value="1"/>
</dbReference>
<evidence type="ECO:0000256" key="13">
    <source>
        <dbReference type="HAMAP-Rule" id="MF_00233"/>
    </source>
</evidence>
<dbReference type="AlphaFoldDB" id="A0A081K9N8"/>
<dbReference type="HAMAP" id="MF_00233">
    <property type="entry name" value="LolB"/>
    <property type="match status" value="1"/>
</dbReference>
<keyword evidence="8 13" id="KW-0472">Membrane</keyword>
<comment type="subunit">
    <text evidence="3 13">Monomer.</text>
</comment>
<keyword evidence="5 13" id="KW-0813">Transport</keyword>
<dbReference type="GO" id="GO:0044874">
    <property type="term" value="P:lipoprotein localization to outer membrane"/>
    <property type="evidence" value="ECO:0007669"/>
    <property type="project" value="UniProtKB-UniRule"/>
</dbReference>
<keyword evidence="12" id="KW-0449">Lipoprotein</keyword>
<accession>A0A081K9N8</accession>
<proteinExistence type="inferred from homology"/>
<evidence type="ECO:0000256" key="6">
    <source>
        <dbReference type="ARBA" id="ARBA00022729"/>
    </source>
</evidence>
<reference evidence="14 15" key="1">
    <citation type="submission" date="2014-06" db="EMBL/GenBank/DDBJ databases">
        <title>Whole Genome Sequences of Three Symbiotic Endozoicomonas Bacteria.</title>
        <authorList>
            <person name="Neave M.J."/>
            <person name="Apprill A."/>
            <person name="Voolstra C.R."/>
        </authorList>
    </citation>
    <scope>NUCLEOTIDE SEQUENCE [LARGE SCALE GENOMIC DNA]</scope>
    <source>
        <strain evidence="14 15">DSM 22380</strain>
    </source>
</reference>
<comment type="similarity">
    <text evidence="2 13">Belongs to the LolB family.</text>
</comment>
<keyword evidence="7 13" id="KW-0653">Protein transport</keyword>
<dbReference type="EMBL" id="JOJP01000001">
    <property type="protein sequence ID" value="KEI70864.1"/>
    <property type="molecule type" value="Genomic_DNA"/>
</dbReference>
<comment type="subcellular location">
    <subcellularLocation>
        <location evidence="1">Cell outer membrane</location>
        <topology evidence="1">Lipid-anchor</topology>
    </subcellularLocation>
</comment>
<comment type="caution">
    <text evidence="14">The sequence shown here is derived from an EMBL/GenBank/DDBJ whole genome shotgun (WGS) entry which is preliminary data.</text>
</comment>
<dbReference type="STRING" id="305900.GV64_08980"/>
<dbReference type="Gene3D" id="2.50.20.10">
    <property type="entry name" value="Lipoprotein localisation LolA/LolB/LppX"/>
    <property type="match status" value="1"/>
</dbReference>
<keyword evidence="6" id="KW-0732">Signal</keyword>
<dbReference type="CDD" id="cd16326">
    <property type="entry name" value="LolB"/>
    <property type="match status" value="1"/>
</dbReference>
<dbReference type="InterPro" id="IPR004565">
    <property type="entry name" value="OM_lipoprot_LolB"/>
</dbReference>
<evidence type="ECO:0000313" key="14">
    <source>
        <dbReference type="EMBL" id="KEI70864.1"/>
    </source>
</evidence>
<evidence type="ECO:0000256" key="9">
    <source>
        <dbReference type="ARBA" id="ARBA00023139"/>
    </source>
</evidence>
<dbReference type="GO" id="GO:0015031">
    <property type="term" value="P:protein transport"/>
    <property type="evidence" value="ECO:0007669"/>
    <property type="project" value="UniProtKB-KW"/>
</dbReference>
<keyword evidence="11 13" id="KW-0998">Cell outer membrane</keyword>
<organism evidence="14 15">
    <name type="scientific">Endozoicomonas elysicola</name>
    <dbReference type="NCBI Taxonomy" id="305900"/>
    <lineage>
        <taxon>Bacteria</taxon>
        <taxon>Pseudomonadati</taxon>
        <taxon>Pseudomonadota</taxon>
        <taxon>Gammaproteobacteria</taxon>
        <taxon>Oceanospirillales</taxon>
        <taxon>Endozoicomonadaceae</taxon>
        <taxon>Endozoicomonas</taxon>
    </lineage>
</organism>
<protein>
    <recommendedName>
        <fullName evidence="4 13">Outer-membrane lipoprotein LolB</fullName>
    </recommendedName>
</protein>
<evidence type="ECO:0000256" key="12">
    <source>
        <dbReference type="ARBA" id="ARBA00023288"/>
    </source>
</evidence>
<evidence type="ECO:0000256" key="7">
    <source>
        <dbReference type="ARBA" id="ARBA00022927"/>
    </source>
</evidence>
<gene>
    <name evidence="13" type="primary">lolB</name>
    <name evidence="14" type="ORF">GV64_08980</name>
</gene>
<dbReference type="Proteomes" id="UP000027997">
    <property type="component" value="Unassembled WGS sequence"/>
</dbReference>
<dbReference type="eggNOG" id="COG3017">
    <property type="taxonomic scope" value="Bacteria"/>
</dbReference>
<evidence type="ECO:0000313" key="15">
    <source>
        <dbReference type="Proteomes" id="UP000027997"/>
    </source>
</evidence>
<evidence type="ECO:0000256" key="2">
    <source>
        <dbReference type="ARBA" id="ARBA00009696"/>
    </source>
</evidence>
<keyword evidence="15" id="KW-1185">Reference proteome</keyword>
<dbReference type="NCBIfam" id="TIGR00548">
    <property type="entry name" value="lolB"/>
    <property type="match status" value="1"/>
</dbReference>
<keyword evidence="10 13" id="KW-0143">Chaperone</keyword>
<evidence type="ECO:0000256" key="4">
    <source>
        <dbReference type="ARBA" id="ARBA00016202"/>
    </source>
</evidence>
<evidence type="ECO:0000256" key="8">
    <source>
        <dbReference type="ARBA" id="ARBA00023136"/>
    </source>
</evidence>
<dbReference type="GO" id="GO:0009279">
    <property type="term" value="C:cell outer membrane"/>
    <property type="evidence" value="ECO:0007669"/>
    <property type="project" value="UniProtKB-SubCell"/>
</dbReference>
<evidence type="ECO:0000256" key="1">
    <source>
        <dbReference type="ARBA" id="ARBA00004459"/>
    </source>
</evidence>
<evidence type="ECO:0000256" key="10">
    <source>
        <dbReference type="ARBA" id="ARBA00023186"/>
    </source>
</evidence>
<dbReference type="InterPro" id="IPR029046">
    <property type="entry name" value="LolA/LolB/LppX"/>
</dbReference>
<comment type="function">
    <text evidence="13">Plays a critical role in the incorporation of lipoproteins in the outer membrane after they are released by the LolA protein.</text>
</comment>
<dbReference type="Pfam" id="PF03550">
    <property type="entry name" value="LolB"/>
    <property type="match status" value="1"/>
</dbReference>
<keyword evidence="9" id="KW-0564">Palmitate</keyword>
<evidence type="ECO:0000256" key="11">
    <source>
        <dbReference type="ARBA" id="ARBA00023237"/>
    </source>
</evidence>
<evidence type="ECO:0000256" key="5">
    <source>
        <dbReference type="ARBA" id="ARBA00022448"/>
    </source>
</evidence>